<comment type="caution">
    <text evidence="4">The sequence shown here is derived from an EMBL/GenBank/DDBJ whole genome shotgun (WGS) entry which is preliminary data.</text>
</comment>
<dbReference type="GO" id="GO:0016757">
    <property type="term" value="F:glycosyltransferase activity"/>
    <property type="evidence" value="ECO:0007669"/>
    <property type="project" value="UniProtKB-ARBA"/>
</dbReference>
<dbReference type="Proteomes" id="UP000282106">
    <property type="component" value="Unassembled WGS sequence"/>
</dbReference>
<dbReference type="Gene3D" id="3.40.50.2000">
    <property type="entry name" value="Glycogen Phosphorylase B"/>
    <property type="match status" value="2"/>
</dbReference>
<organism evidence="4 5">
    <name type="scientific">Stagnimonas aquatica</name>
    <dbReference type="NCBI Taxonomy" id="2689987"/>
    <lineage>
        <taxon>Bacteria</taxon>
        <taxon>Pseudomonadati</taxon>
        <taxon>Pseudomonadota</taxon>
        <taxon>Gammaproteobacteria</taxon>
        <taxon>Nevskiales</taxon>
        <taxon>Nevskiaceae</taxon>
        <taxon>Stagnimonas</taxon>
    </lineage>
</organism>
<dbReference type="InterPro" id="IPR001296">
    <property type="entry name" value="Glyco_trans_1"/>
</dbReference>
<keyword evidence="4" id="KW-0808">Transferase</keyword>
<sequence>MPPRRRGRAPADLFRRSAGAASGARESRRPAAQEPARSRWLPPPRVRAARTRHLGGGQGPAGDAAAATALLVADARRPREDRASARFAPGRGGRHLHPALLPLRAVGAAQAAQQGSALVRVAIVATEFPAVSQTFVLDHVGGLLARGHAVDIHARRAGKDSAEHPEVARLGLRARTHYLPVPPHGRSAVWRDALRRVWRPLLGHPARLRALWRAGPRDQFWSRFYAALPFWNQGGDYHLLHAHSGQNGQRLLPLYAAGLLRAPLVVTFHGHDVHGYLQGRPADYYAPLFARAAALVVCSEFMRARLLALGAPAQKLRLIANGIDPERYHWRLREAPQGRPVELLSVGRLVEFKGLKFLLSALAEPALAQRPLRLQVVGDGPLRTALEAQARELGLQERVRFLGAQPREAVQALMDSADLYVAPVVVDAEGNTETQGVALLEALACGLPVIASAVGGIPETLGEAAAALVPPGEPAALATAIARLLDDRERWPLLSRAGRARVDTHYQNQAWLDRLEQLYNSLNANN</sequence>
<dbReference type="AlphaFoldDB" id="A0A3N0VGT6"/>
<evidence type="ECO:0000259" key="3">
    <source>
        <dbReference type="Pfam" id="PF13439"/>
    </source>
</evidence>
<dbReference type="PANTHER" id="PTHR45947">
    <property type="entry name" value="SULFOQUINOVOSYL TRANSFERASE SQD2"/>
    <property type="match status" value="1"/>
</dbReference>
<dbReference type="Pfam" id="PF00534">
    <property type="entry name" value="Glycos_transf_1"/>
    <property type="match status" value="1"/>
</dbReference>
<name>A0A3N0VGT6_9GAMM</name>
<evidence type="ECO:0000313" key="4">
    <source>
        <dbReference type="EMBL" id="ROH91915.1"/>
    </source>
</evidence>
<dbReference type="Pfam" id="PF13439">
    <property type="entry name" value="Glyco_transf_4"/>
    <property type="match status" value="1"/>
</dbReference>
<proteinExistence type="predicted"/>
<dbReference type="PANTHER" id="PTHR45947:SF3">
    <property type="entry name" value="SULFOQUINOVOSYL TRANSFERASE SQD2"/>
    <property type="match status" value="1"/>
</dbReference>
<keyword evidence="5" id="KW-1185">Reference proteome</keyword>
<dbReference type="InParanoid" id="A0A3N0VGT6"/>
<accession>A0A3N0VGT6</accession>
<dbReference type="FunCoup" id="A0A3N0VGT6">
    <property type="interactions" value="257"/>
</dbReference>
<dbReference type="SUPFAM" id="SSF53756">
    <property type="entry name" value="UDP-Glycosyltransferase/glycogen phosphorylase"/>
    <property type="match status" value="1"/>
</dbReference>
<feature type="domain" description="Glycosyltransferase subfamily 4-like N-terminal" evidence="3">
    <location>
        <begin position="133"/>
        <end position="327"/>
    </location>
</feature>
<evidence type="ECO:0000313" key="5">
    <source>
        <dbReference type="Proteomes" id="UP000282106"/>
    </source>
</evidence>
<dbReference type="InterPro" id="IPR028098">
    <property type="entry name" value="Glyco_trans_4-like_N"/>
</dbReference>
<feature type="region of interest" description="Disordered" evidence="1">
    <location>
        <begin position="1"/>
        <end position="63"/>
    </location>
</feature>
<dbReference type="EMBL" id="RJVO01000002">
    <property type="protein sequence ID" value="ROH91915.1"/>
    <property type="molecule type" value="Genomic_DNA"/>
</dbReference>
<evidence type="ECO:0000256" key="1">
    <source>
        <dbReference type="SAM" id="MobiDB-lite"/>
    </source>
</evidence>
<protein>
    <submittedName>
        <fullName evidence="4">Colanic acid biosynthesis glycosyltransferase WcaL</fullName>
    </submittedName>
</protein>
<reference evidence="4 5" key="1">
    <citation type="submission" date="2018-10" db="EMBL/GenBank/DDBJ databases">
        <authorList>
            <person name="Chen W.-M."/>
        </authorList>
    </citation>
    <scope>NUCLEOTIDE SEQUENCE [LARGE SCALE GENOMIC DNA]</scope>
    <source>
        <strain evidence="4 5">THS-13</strain>
    </source>
</reference>
<evidence type="ECO:0000259" key="2">
    <source>
        <dbReference type="Pfam" id="PF00534"/>
    </source>
</evidence>
<gene>
    <name evidence="4" type="ORF">ED208_05960</name>
</gene>
<feature type="domain" description="Glycosyl transferase family 1" evidence="2">
    <location>
        <begin position="337"/>
        <end position="490"/>
    </location>
</feature>
<dbReference type="InterPro" id="IPR050194">
    <property type="entry name" value="Glycosyltransferase_grp1"/>
</dbReference>